<feature type="compositionally biased region" description="Basic and acidic residues" evidence="7">
    <location>
        <begin position="45"/>
        <end position="55"/>
    </location>
</feature>
<evidence type="ECO:0000256" key="2">
    <source>
        <dbReference type="ARBA" id="ARBA00022980"/>
    </source>
</evidence>
<dbReference type="GO" id="GO:0003735">
    <property type="term" value="F:structural constituent of ribosome"/>
    <property type="evidence" value="ECO:0007669"/>
    <property type="project" value="InterPro"/>
</dbReference>
<gene>
    <name evidence="5 8" type="primary">rpmI</name>
    <name evidence="8" type="ORF">E6K71_06390</name>
</gene>
<evidence type="ECO:0000256" key="6">
    <source>
        <dbReference type="RuleBase" id="RU000568"/>
    </source>
</evidence>
<accession>A0A538SBX1</accession>
<dbReference type="Gene3D" id="4.10.410.60">
    <property type="match status" value="1"/>
</dbReference>
<dbReference type="HAMAP" id="MF_00514">
    <property type="entry name" value="Ribosomal_bL35"/>
    <property type="match status" value="1"/>
</dbReference>
<dbReference type="GO" id="GO:0006412">
    <property type="term" value="P:translation"/>
    <property type="evidence" value="ECO:0007669"/>
    <property type="project" value="UniProtKB-UniRule"/>
</dbReference>
<evidence type="ECO:0000256" key="7">
    <source>
        <dbReference type="SAM" id="MobiDB-lite"/>
    </source>
</evidence>
<dbReference type="PANTHER" id="PTHR33343">
    <property type="entry name" value="54S RIBOSOMAL PROTEIN BL35M"/>
    <property type="match status" value="1"/>
</dbReference>
<dbReference type="PRINTS" id="PR00064">
    <property type="entry name" value="RIBOSOMALL35"/>
</dbReference>
<feature type="compositionally biased region" description="Basic residues" evidence="7">
    <location>
        <begin position="10"/>
        <end position="29"/>
    </location>
</feature>
<reference evidence="8 9" key="1">
    <citation type="journal article" date="2019" name="Nat. Microbiol.">
        <title>Mediterranean grassland soil C-N compound turnover is dependent on rainfall and depth, and is mediated by genomically divergent microorganisms.</title>
        <authorList>
            <person name="Diamond S."/>
            <person name="Andeer P.F."/>
            <person name="Li Z."/>
            <person name="Crits-Christoph A."/>
            <person name="Burstein D."/>
            <person name="Anantharaman K."/>
            <person name="Lane K.R."/>
            <person name="Thomas B.C."/>
            <person name="Pan C."/>
            <person name="Northen T.R."/>
            <person name="Banfield J.F."/>
        </authorList>
    </citation>
    <scope>NUCLEOTIDE SEQUENCE [LARGE SCALE GENOMIC DNA]</scope>
    <source>
        <strain evidence="8">WS_1</strain>
    </source>
</reference>
<dbReference type="AlphaFoldDB" id="A0A538SBX1"/>
<sequence>MPKMRTNRASSKRFKRTATGKLKRAKAYARHNLGSKSRKRKRRLHEPALVEPTERRHMRKLLPYGG</sequence>
<dbReference type="SUPFAM" id="SSF143034">
    <property type="entry name" value="L35p-like"/>
    <property type="match status" value="1"/>
</dbReference>
<keyword evidence="3 5" id="KW-0687">Ribonucleoprotein</keyword>
<dbReference type="GO" id="GO:0022625">
    <property type="term" value="C:cytosolic large ribosomal subunit"/>
    <property type="evidence" value="ECO:0007669"/>
    <property type="project" value="TreeGrafter"/>
</dbReference>
<comment type="caution">
    <text evidence="8">The sequence shown here is derived from an EMBL/GenBank/DDBJ whole genome shotgun (WGS) entry which is preliminary data.</text>
</comment>
<organism evidence="8 9">
    <name type="scientific">Eiseniibacteriota bacterium</name>
    <dbReference type="NCBI Taxonomy" id="2212470"/>
    <lineage>
        <taxon>Bacteria</taxon>
        <taxon>Candidatus Eiseniibacteriota</taxon>
    </lineage>
</organism>
<dbReference type="Pfam" id="PF01632">
    <property type="entry name" value="Ribosomal_L35p"/>
    <property type="match status" value="1"/>
</dbReference>
<dbReference type="InterPro" id="IPR001706">
    <property type="entry name" value="Ribosomal_bL35"/>
</dbReference>
<dbReference type="Proteomes" id="UP000316292">
    <property type="component" value="Unassembled WGS sequence"/>
</dbReference>
<evidence type="ECO:0000313" key="9">
    <source>
        <dbReference type="Proteomes" id="UP000316292"/>
    </source>
</evidence>
<feature type="region of interest" description="Disordered" evidence="7">
    <location>
        <begin position="1"/>
        <end position="66"/>
    </location>
</feature>
<evidence type="ECO:0000256" key="1">
    <source>
        <dbReference type="ARBA" id="ARBA00006598"/>
    </source>
</evidence>
<protein>
    <recommendedName>
        <fullName evidence="4 5">Large ribosomal subunit protein bL35</fullName>
    </recommendedName>
</protein>
<dbReference type="FunFam" id="4.10.410.60:FF:000001">
    <property type="entry name" value="50S ribosomal protein L35"/>
    <property type="match status" value="1"/>
</dbReference>
<dbReference type="EMBL" id="VBOR01000064">
    <property type="protein sequence ID" value="TMQ48880.1"/>
    <property type="molecule type" value="Genomic_DNA"/>
</dbReference>
<evidence type="ECO:0000313" key="8">
    <source>
        <dbReference type="EMBL" id="TMQ48880.1"/>
    </source>
</evidence>
<dbReference type="PANTHER" id="PTHR33343:SF1">
    <property type="entry name" value="LARGE RIBOSOMAL SUBUNIT PROTEIN BL35M"/>
    <property type="match status" value="1"/>
</dbReference>
<evidence type="ECO:0000256" key="4">
    <source>
        <dbReference type="ARBA" id="ARBA00071664"/>
    </source>
</evidence>
<dbReference type="InterPro" id="IPR021137">
    <property type="entry name" value="Ribosomal_bL35-like"/>
</dbReference>
<keyword evidence="2 5" id="KW-0689">Ribosomal protein</keyword>
<name>A0A538SBX1_UNCEI</name>
<evidence type="ECO:0000256" key="3">
    <source>
        <dbReference type="ARBA" id="ARBA00023274"/>
    </source>
</evidence>
<dbReference type="NCBIfam" id="TIGR00001">
    <property type="entry name" value="rpmI_bact"/>
    <property type="match status" value="1"/>
</dbReference>
<evidence type="ECO:0000256" key="5">
    <source>
        <dbReference type="HAMAP-Rule" id="MF_00514"/>
    </source>
</evidence>
<proteinExistence type="inferred from homology"/>
<comment type="similarity">
    <text evidence="1 5 6">Belongs to the bacterial ribosomal protein bL35 family.</text>
</comment>
<dbReference type="InterPro" id="IPR037229">
    <property type="entry name" value="Ribosomal_bL35_sf"/>
</dbReference>